<feature type="transmembrane region" description="Helical" evidence="7">
    <location>
        <begin position="166"/>
        <end position="189"/>
    </location>
</feature>
<evidence type="ECO:0000256" key="3">
    <source>
        <dbReference type="ARBA" id="ARBA00022692"/>
    </source>
</evidence>
<dbReference type="OMA" id="ITHTIAN"/>
<dbReference type="InterPro" id="IPR036259">
    <property type="entry name" value="MFS_trans_sf"/>
</dbReference>
<dbReference type="Gene3D" id="1.20.1250.20">
    <property type="entry name" value="MFS general substrate transporter like domains"/>
    <property type="match status" value="2"/>
</dbReference>
<reference evidence="9 10" key="1">
    <citation type="journal article" date="2016" name="Genome Biol. Evol.">
        <title>Gene Family Evolution Reflects Adaptation to Soil Environmental Stressors in the Genome of the Collembolan Orchesella cincta.</title>
        <authorList>
            <person name="Faddeeva-Vakhrusheva A."/>
            <person name="Derks M.F."/>
            <person name="Anvar S.Y."/>
            <person name="Agamennone V."/>
            <person name="Suring W."/>
            <person name="Smit S."/>
            <person name="van Straalen N.M."/>
            <person name="Roelofs D."/>
        </authorList>
    </citation>
    <scope>NUCLEOTIDE SEQUENCE [LARGE SCALE GENOMIC DNA]</scope>
    <source>
        <tissue evidence="9">Mixed pool</tissue>
    </source>
</reference>
<comment type="caution">
    <text evidence="9">The sequence shown here is derived from an EMBL/GenBank/DDBJ whole genome shotgun (WGS) entry which is preliminary data.</text>
</comment>
<keyword evidence="6 7" id="KW-0472">Membrane</keyword>
<dbReference type="PANTHER" id="PTHR11662">
    <property type="entry name" value="SOLUTE CARRIER FAMILY 17"/>
    <property type="match status" value="1"/>
</dbReference>
<keyword evidence="3 7" id="KW-0812">Transmembrane</keyword>
<dbReference type="PROSITE" id="PS50850">
    <property type="entry name" value="MFS"/>
    <property type="match status" value="1"/>
</dbReference>
<dbReference type="GO" id="GO:0016020">
    <property type="term" value="C:membrane"/>
    <property type="evidence" value="ECO:0007669"/>
    <property type="project" value="UniProtKB-SubCell"/>
</dbReference>
<dbReference type="InterPro" id="IPR020846">
    <property type="entry name" value="MFS_dom"/>
</dbReference>
<evidence type="ECO:0000313" key="9">
    <source>
        <dbReference type="EMBL" id="ODM99189.1"/>
    </source>
</evidence>
<protein>
    <submittedName>
        <fullName evidence="9">Putative inorganic phosphate cotransporter</fullName>
    </submittedName>
</protein>
<dbReference type="GO" id="GO:0015293">
    <property type="term" value="F:symporter activity"/>
    <property type="evidence" value="ECO:0007669"/>
    <property type="project" value="UniProtKB-KW"/>
</dbReference>
<dbReference type="Proteomes" id="UP000094527">
    <property type="component" value="Unassembled WGS sequence"/>
</dbReference>
<feature type="transmembrane region" description="Helical" evidence="7">
    <location>
        <begin position="140"/>
        <end position="160"/>
    </location>
</feature>
<sequence length="502" mass="55144">MEMEDTGPAKRPKGWGSRHTMAILGCWAFAMSYAMRFNISIAIVSMVNQTAISVHKNENASGFDNSSSGGLTCDHLRVVTEEEFDENGTLIVSEEEVDEIVGEFDWSPTEQGVILGSFFWGYVLTQMPGGILSHRYGGKWPLGIGLFFAGLATVLTPLAARTHKYVLCLCRVVCGLGEGFAFPAMHGLLASWAPPDEKSKLASIVYAGAQFGTAATMIMSGYLIHGNVLGGWPSVFYFIGSLTIIWFILWCFFVYDTPAQHPRISIEELNFIEKSIGNQSSKVKVPTPWKAIFTSMPFWAIMVGHIGHAWGLYTLLHELPTYLKNMLHFDIRQNSWLSALPYIVMWILSIFITQIADLLISRKIFRTVVVRKGCQSIAHLGSAVLLIAASYSGCSRAATVSLLTLSVGINGAIYGGYVVNHVDIARNHAATLSGITHTIANITGFCVPYVAGIFLSQGNTLENWQIVFFLAAGVYIIDVIFYVIFASATEQPWNRGYTSAPK</sequence>
<keyword evidence="2" id="KW-0813">Transport</keyword>
<dbReference type="Pfam" id="PF07690">
    <property type="entry name" value="MFS_1"/>
    <property type="match status" value="1"/>
</dbReference>
<feature type="transmembrane region" description="Helical" evidence="7">
    <location>
        <begin position="298"/>
        <end position="316"/>
    </location>
</feature>
<evidence type="ECO:0000256" key="4">
    <source>
        <dbReference type="ARBA" id="ARBA00022847"/>
    </source>
</evidence>
<dbReference type="CDD" id="cd17318">
    <property type="entry name" value="MFS_SLC17"/>
    <property type="match status" value="1"/>
</dbReference>
<keyword evidence="4" id="KW-0769">Symport</keyword>
<proteinExistence type="predicted"/>
<feature type="transmembrane region" description="Helical" evidence="7">
    <location>
        <begin position="397"/>
        <end position="419"/>
    </location>
</feature>
<dbReference type="SUPFAM" id="SSF103473">
    <property type="entry name" value="MFS general substrate transporter"/>
    <property type="match status" value="1"/>
</dbReference>
<keyword evidence="5 7" id="KW-1133">Transmembrane helix</keyword>
<feature type="transmembrane region" description="Helical" evidence="7">
    <location>
        <begin position="201"/>
        <end position="223"/>
    </location>
</feature>
<comment type="subcellular location">
    <subcellularLocation>
        <location evidence="1">Membrane</location>
        <topology evidence="1">Multi-pass membrane protein</topology>
    </subcellularLocation>
</comment>
<dbReference type="AlphaFoldDB" id="A0A1D2N1N8"/>
<feature type="transmembrane region" description="Helical" evidence="7">
    <location>
        <begin position="466"/>
        <end position="485"/>
    </location>
</feature>
<evidence type="ECO:0000256" key="6">
    <source>
        <dbReference type="ARBA" id="ARBA00023136"/>
    </source>
</evidence>
<evidence type="ECO:0000256" key="7">
    <source>
        <dbReference type="SAM" id="Phobius"/>
    </source>
</evidence>
<name>A0A1D2N1N8_ORCCI</name>
<keyword evidence="10" id="KW-1185">Reference proteome</keyword>
<gene>
    <name evidence="9" type="ORF">Ocin01_07483</name>
</gene>
<feature type="transmembrane region" description="Helical" evidence="7">
    <location>
        <begin position="21"/>
        <end position="47"/>
    </location>
</feature>
<evidence type="ECO:0000256" key="2">
    <source>
        <dbReference type="ARBA" id="ARBA00022448"/>
    </source>
</evidence>
<evidence type="ECO:0000313" key="10">
    <source>
        <dbReference type="Proteomes" id="UP000094527"/>
    </source>
</evidence>
<dbReference type="FunFam" id="1.20.1250.20:FF:000003">
    <property type="entry name" value="Solute carrier family 17 member 3"/>
    <property type="match status" value="1"/>
</dbReference>
<dbReference type="EMBL" id="LJIJ01000294">
    <property type="protein sequence ID" value="ODM99189.1"/>
    <property type="molecule type" value="Genomic_DNA"/>
</dbReference>
<accession>A0A1D2N1N8</accession>
<feature type="transmembrane region" description="Helical" evidence="7">
    <location>
        <begin position="235"/>
        <end position="255"/>
    </location>
</feature>
<feature type="transmembrane region" description="Helical" evidence="7">
    <location>
        <begin position="113"/>
        <end position="133"/>
    </location>
</feature>
<dbReference type="InterPro" id="IPR011701">
    <property type="entry name" value="MFS"/>
</dbReference>
<feature type="transmembrane region" description="Helical" evidence="7">
    <location>
        <begin position="431"/>
        <end position="454"/>
    </location>
</feature>
<evidence type="ECO:0000259" key="8">
    <source>
        <dbReference type="PROSITE" id="PS50850"/>
    </source>
</evidence>
<organism evidence="9 10">
    <name type="scientific">Orchesella cincta</name>
    <name type="common">Springtail</name>
    <name type="synonym">Podura cincta</name>
    <dbReference type="NCBI Taxonomy" id="48709"/>
    <lineage>
        <taxon>Eukaryota</taxon>
        <taxon>Metazoa</taxon>
        <taxon>Ecdysozoa</taxon>
        <taxon>Arthropoda</taxon>
        <taxon>Hexapoda</taxon>
        <taxon>Collembola</taxon>
        <taxon>Entomobryomorpha</taxon>
        <taxon>Entomobryoidea</taxon>
        <taxon>Orchesellidae</taxon>
        <taxon>Orchesellinae</taxon>
        <taxon>Orchesella</taxon>
    </lineage>
</organism>
<dbReference type="PANTHER" id="PTHR11662:SF399">
    <property type="entry name" value="FI19708P1-RELATED"/>
    <property type="match status" value="1"/>
</dbReference>
<feature type="domain" description="Major facilitator superfamily (MFS) profile" evidence="8">
    <location>
        <begin position="50"/>
        <end position="490"/>
    </location>
</feature>
<dbReference type="InterPro" id="IPR050382">
    <property type="entry name" value="MFS_Na/Anion_cotransporter"/>
</dbReference>
<dbReference type="STRING" id="48709.A0A1D2N1N8"/>
<dbReference type="GO" id="GO:0006820">
    <property type="term" value="P:monoatomic anion transport"/>
    <property type="evidence" value="ECO:0007669"/>
    <property type="project" value="TreeGrafter"/>
</dbReference>
<evidence type="ECO:0000256" key="1">
    <source>
        <dbReference type="ARBA" id="ARBA00004141"/>
    </source>
</evidence>
<feature type="transmembrane region" description="Helical" evidence="7">
    <location>
        <begin position="336"/>
        <end position="361"/>
    </location>
</feature>
<evidence type="ECO:0000256" key="5">
    <source>
        <dbReference type="ARBA" id="ARBA00022989"/>
    </source>
</evidence>
<dbReference type="OrthoDB" id="2985014at2759"/>